<dbReference type="PANTHER" id="PTHR11183">
    <property type="entry name" value="GLYCOGENIN SUBFAMILY MEMBER"/>
    <property type="match status" value="1"/>
</dbReference>
<reference evidence="2" key="1">
    <citation type="submission" date="2021-03" db="EMBL/GenBank/DDBJ databases">
        <authorList>
            <person name="Tagirdzhanova G."/>
        </authorList>
    </citation>
    <scope>NUCLEOTIDE SEQUENCE</scope>
</reference>
<evidence type="ECO:0000313" key="2">
    <source>
        <dbReference type="EMBL" id="CAF9904651.1"/>
    </source>
</evidence>
<name>A0A8H3ED52_9LECA</name>
<accession>A0A8H3ED52</accession>
<dbReference type="GO" id="GO:0016757">
    <property type="term" value="F:glycosyltransferase activity"/>
    <property type="evidence" value="ECO:0007669"/>
    <property type="project" value="UniProtKB-KW"/>
</dbReference>
<evidence type="ECO:0000256" key="1">
    <source>
        <dbReference type="SAM" id="Phobius"/>
    </source>
</evidence>
<dbReference type="InterPro" id="IPR050587">
    <property type="entry name" value="GNT1/Glycosyltrans_8"/>
</dbReference>
<sequence length="401" mass="46030">MFAALSQYMKSLKYTSLAQSSDASDGSTTRLQIHTFRFFNSRRLVILAATILFVLLLASFHFASPNGLPSVSQGWPSGPEHQNVTSDVDWSRFAYTQYATNTKYLCNSIMLFEILHRLGSKADRLLMYPSGFKISSPGSDGESKESLLLRKARDEYHVKLSPIEVVQRSSNDRKLPGVSGDKNNELLLIEGEATWAESYTKLLAFNQTQYHRVLNLDSDSTVLQTMDELFLLPPVPLALPRAYWLPFDDRVMSSQVLLIQPSKFEFDRNLKAIETAGSSDYDMEIVNNLYRDNAMILPHRPYDMLTGEYRNTGVHKNYMGSEEEPFDPEKALKEAKFLHFSDWPVPKPWTPPTREILEQKKPECIKEKRTNATDCRQQQMWLGFYSDFARRRKAILLLNIQ</sequence>
<dbReference type="AlphaFoldDB" id="A0A8H3ED52"/>
<proteinExistence type="predicted"/>
<keyword evidence="3" id="KW-1185">Reference proteome</keyword>
<keyword evidence="1" id="KW-1133">Transmembrane helix</keyword>
<keyword evidence="2" id="KW-0328">Glycosyltransferase</keyword>
<keyword evidence="2" id="KW-0808">Transferase</keyword>
<keyword evidence="1" id="KW-0812">Transmembrane</keyword>
<dbReference type="EMBL" id="CAJPDS010000003">
    <property type="protein sequence ID" value="CAF9904651.1"/>
    <property type="molecule type" value="Genomic_DNA"/>
</dbReference>
<dbReference type="Proteomes" id="UP000664521">
    <property type="component" value="Unassembled WGS sequence"/>
</dbReference>
<evidence type="ECO:0000313" key="3">
    <source>
        <dbReference type="Proteomes" id="UP000664521"/>
    </source>
</evidence>
<comment type="caution">
    <text evidence="2">The sequence shown here is derived from an EMBL/GenBank/DDBJ whole genome shotgun (WGS) entry which is preliminary data.</text>
</comment>
<feature type="transmembrane region" description="Helical" evidence="1">
    <location>
        <begin position="44"/>
        <end position="63"/>
    </location>
</feature>
<keyword evidence="1" id="KW-0472">Membrane</keyword>
<protein>
    <submittedName>
        <fullName evidence="2">N-acetylglucosaminyltransferase</fullName>
    </submittedName>
</protein>
<organism evidence="2 3">
    <name type="scientific">Heterodermia speciosa</name>
    <dbReference type="NCBI Taxonomy" id="116794"/>
    <lineage>
        <taxon>Eukaryota</taxon>
        <taxon>Fungi</taxon>
        <taxon>Dikarya</taxon>
        <taxon>Ascomycota</taxon>
        <taxon>Pezizomycotina</taxon>
        <taxon>Lecanoromycetes</taxon>
        <taxon>OSLEUM clade</taxon>
        <taxon>Lecanoromycetidae</taxon>
        <taxon>Caliciales</taxon>
        <taxon>Physciaceae</taxon>
        <taxon>Heterodermia</taxon>
    </lineage>
</organism>
<dbReference type="OrthoDB" id="2014201at2759"/>
<dbReference type="InterPro" id="IPR029044">
    <property type="entry name" value="Nucleotide-diphossugar_trans"/>
</dbReference>
<gene>
    <name evidence="2" type="primary">GNT1_2</name>
    <name evidence="2" type="ORF">HETSPECPRED_004747</name>
</gene>
<dbReference type="Gene3D" id="3.90.550.10">
    <property type="entry name" value="Spore Coat Polysaccharide Biosynthesis Protein SpsA, Chain A"/>
    <property type="match status" value="1"/>
</dbReference>
<dbReference type="SUPFAM" id="SSF53448">
    <property type="entry name" value="Nucleotide-diphospho-sugar transferases"/>
    <property type="match status" value="1"/>
</dbReference>